<gene>
    <name evidence="2" type="ORF">KCU76_g15933</name>
</gene>
<evidence type="ECO:0000259" key="1">
    <source>
        <dbReference type="PROSITE" id="PS50181"/>
    </source>
</evidence>
<name>A0A9P8E2D2_AURME</name>
<evidence type="ECO:0000313" key="3">
    <source>
        <dbReference type="Proteomes" id="UP000779574"/>
    </source>
</evidence>
<feature type="domain" description="F-box" evidence="1">
    <location>
        <begin position="14"/>
        <end position="63"/>
    </location>
</feature>
<dbReference type="CDD" id="cd09917">
    <property type="entry name" value="F-box_SF"/>
    <property type="match status" value="1"/>
</dbReference>
<dbReference type="AlphaFoldDB" id="A0A9P8E2D2"/>
<comment type="caution">
    <text evidence="2">The sequence shown here is derived from an EMBL/GenBank/DDBJ whole genome shotgun (WGS) entry which is preliminary data.</text>
</comment>
<dbReference type="SUPFAM" id="SSF81383">
    <property type="entry name" value="F-box domain"/>
    <property type="match status" value="1"/>
</dbReference>
<accession>A0A9P8E2D2</accession>
<organism evidence="2 3">
    <name type="scientific">Aureobasidium melanogenum</name>
    <name type="common">Aureobasidium pullulans var. melanogenum</name>
    <dbReference type="NCBI Taxonomy" id="46634"/>
    <lineage>
        <taxon>Eukaryota</taxon>
        <taxon>Fungi</taxon>
        <taxon>Dikarya</taxon>
        <taxon>Ascomycota</taxon>
        <taxon>Pezizomycotina</taxon>
        <taxon>Dothideomycetes</taxon>
        <taxon>Dothideomycetidae</taxon>
        <taxon>Dothideales</taxon>
        <taxon>Saccotheciaceae</taxon>
        <taxon>Aureobasidium</taxon>
    </lineage>
</organism>
<dbReference type="InterPro" id="IPR036047">
    <property type="entry name" value="F-box-like_dom_sf"/>
</dbReference>
<dbReference type="Proteomes" id="UP000779574">
    <property type="component" value="Unassembled WGS sequence"/>
</dbReference>
<reference evidence="2" key="1">
    <citation type="journal article" date="2021" name="J Fungi (Basel)">
        <title>Virulence traits and population genomics of the black yeast Aureobasidium melanogenum.</title>
        <authorList>
            <person name="Cernosa A."/>
            <person name="Sun X."/>
            <person name="Gostincar C."/>
            <person name="Fang C."/>
            <person name="Gunde-Cimerman N."/>
            <person name="Song Z."/>
        </authorList>
    </citation>
    <scope>NUCLEOTIDE SEQUENCE</scope>
    <source>
        <strain evidence="2">EXF-9911</strain>
    </source>
</reference>
<sequence>MSHALSTANLSSPTKSPLHLPNEILQRIAQLTDDEDLPALRATSRVFRDETEDQFAHAFFTNVYYPATYEGLERLTKIAQHPLFSQKIHNYIGTTKEPLVKYIESQMNEDLNRIASAMRIRKKNLGVLLVDDRSQRIQNSMAVRYADYLAWKKPQKFTVDVQCPTGSLSDERSIFQCLRYMERGMKYCPFIVRFLHSKTRNYPVAQATIGIKQYSDRTLAYTGSYDYFVPIRALVGENALVEIDFSEWKIPGSGSRDNLQHIVRNQCHSLRRLIIRDAHTTTSWKHKKLIKTIMSCQLDFCHLSNLSSSGDGVEFKGTFQASGVDEIKAGLMNMKWTSTSEE</sequence>
<dbReference type="PROSITE" id="PS50181">
    <property type="entry name" value="FBOX"/>
    <property type="match status" value="1"/>
</dbReference>
<dbReference type="OrthoDB" id="3851229at2759"/>
<dbReference type="EMBL" id="JAHFXF010001090">
    <property type="protein sequence ID" value="KAG9676583.1"/>
    <property type="molecule type" value="Genomic_DNA"/>
</dbReference>
<feature type="non-terminal residue" evidence="2">
    <location>
        <position position="342"/>
    </location>
</feature>
<protein>
    <recommendedName>
        <fullName evidence="1">F-box domain-containing protein</fullName>
    </recommendedName>
</protein>
<reference evidence="2" key="2">
    <citation type="submission" date="2021-08" db="EMBL/GenBank/DDBJ databases">
        <authorList>
            <person name="Gostincar C."/>
            <person name="Sun X."/>
            <person name="Song Z."/>
            <person name="Gunde-Cimerman N."/>
        </authorList>
    </citation>
    <scope>NUCLEOTIDE SEQUENCE</scope>
    <source>
        <strain evidence="2">EXF-9911</strain>
    </source>
</reference>
<evidence type="ECO:0000313" key="2">
    <source>
        <dbReference type="EMBL" id="KAG9676583.1"/>
    </source>
</evidence>
<dbReference type="InterPro" id="IPR001810">
    <property type="entry name" value="F-box_dom"/>
</dbReference>
<proteinExistence type="predicted"/>